<evidence type="ECO:0000313" key="2">
    <source>
        <dbReference type="Proteomes" id="UP001732700"/>
    </source>
</evidence>
<reference evidence="1" key="1">
    <citation type="submission" date="2021-05" db="EMBL/GenBank/DDBJ databases">
        <authorList>
            <person name="Scholz U."/>
            <person name="Mascher M."/>
            <person name="Fiebig A."/>
        </authorList>
    </citation>
    <scope>NUCLEOTIDE SEQUENCE [LARGE SCALE GENOMIC DNA]</scope>
</reference>
<dbReference type="EnsemblPlants" id="AVESA.00010b.r2.4AG0589150.2">
    <property type="protein sequence ID" value="AVESA.00010b.r2.4AG0589150.2.CDS"/>
    <property type="gene ID" value="AVESA.00010b.r2.4AG0589150"/>
</dbReference>
<organism evidence="1 2">
    <name type="scientific">Avena sativa</name>
    <name type="common">Oat</name>
    <dbReference type="NCBI Taxonomy" id="4498"/>
    <lineage>
        <taxon>Eukaryota</taxon>
        <taxon>Viridiplantae</taxon>
        <taxon>Streptophyta</taxon>
        <taxon>Embryophyta</taxon>
        <taxon>Tracheophyta</taxon>
        <taxon>Spermatophyta</taxon>
        <taxon>Magnoliopsida</taxon>
        <taxon>Liliopsida</taxon>
        <taxon>Poales</taxon>
        <taxon>Poaceae</taxon>
        <taxon>BOP clade</taxon>
        <taxon>Pooideae</taxon>
        <taxon>Poodae</taxon>
        <taxon>Poeae</taxon>
        <taxon>Poeae Chloroplast Group 1 (Aveneae type)</taxon>
        <taxon>Aveninae</taxon>
        <taxon>Avena</taxon>
    </lineage>
</organism>
<keyword evidence="2" id="KW-1185">Reference proteome</keyword>
<dbReference type="Proteomes" id="UP001732700">
    <property type="component" value="Chromosome 4A"/>
</dbReference>
<evidence type="ECO:0000313" key="1">
    <source>
        <dbReference type="EnsemblPlants" id="AVESA.00010b.r2.4AG0589150.2.CDS"/>
    </source>
</evidence>
<sequence length="222" mass="25242">MMLTPVKILSFDVCFGVHKDIEMMPTFLRCFPNVEVLHIKSADCDDPTGNLNLRFWEDQAGPIISVMFHIKVMTFSEFRGKQYELSFLQCFFESARFLKYAVIIMANPGFTSLSVYEMLSSVQNMSDEKWASKFYLAVRGSNGEGSRLWNFEQGADFSDEILFHQLKSSQPRRPGSRGCRLASVATEVFDTRPIGAGIRCFESSPKYLMDFCGSVARFCNGF</sequence>
<accession>A0ACD5W7F5</accession>
<reference evidence="1" key="2">
    <citation type="submission" date="2025-09" db="UniProtKB">
        <authorList>
            <consortium name="EnsemblPlants"/>
        </authorList>
    </citation>
    <scope>IDENTIFICATION</scope>
</reference>
<name>A0ACD5W7F5_AVESA</name>
<protein>
    <submittedName>
        <fullName evidence="1">Uncharacterized protein</fullName>
    </submittedName>
</protein>
<proteinExistence type="predicted"/>